<keyword evidence="3 8" id="KW-1134">Transmembrane beta strand</keyword>
<keyword evidence="5 9" id="KW-0798">TonB box</keyword>
<proteinExistence type="inferred from homology"/>
<dbReference type="CDD" id="cd01347">
    <property type="entry name" value="ligand_gated_channel"/>
    <property type="match status" value="1"/>
</dbReference>
<evidence type="ECO:0000256" key="5">
    <source>
        <dbReference type="ARBA" id="ARBA00023077"/>
    </source>
</evidence>
<feature type="domain" description="TonB-dependent receptor-like beta-barrel" evidence="11">
    <location>
        <begin position="219"/>
        <end position="677"/>
    </location>
</feature>
<dbReference type="InterPro" id="IPR036942">
    <property type="entry name" value="Beta-barrel_TonB_sf"/>
</dbReference>
<evidence type="ECO:0000256" key="8">
    <source>
        <dbReference type="PROSITE-ProRule" id="PRU01360"/>
    </source>
</evidence>
<evidence type="ECO:0000256" key="1">
    <source>
        <dbReference type="ARBA" id="ARBA00004571"/>
    </source>
</evidence>
<keyword evidence="10" id="KW-0732">Signal</keyword>
<dbReference type="Pfam" id="PF07715">
    <property type="entry name" value="Plug"/>
    <property type="match status" value="1"/>
</dbReference>
<evidence type="ECO:0000256" key="6">
    <source>
        <dbReference type="ARBA" id="ARBA00023136"/>
    </source>
</evidence>
<evidence type="ECO:0000313" key="14">
    <source>
        <dbReference type="Proteomes" id="UP001413721"/>
    </source>
</evidence>
<dbReference type="InterPro" id="IPR000531">
    <property type="entry name" value="Beta-barrel_TonB"/>
</dbReference>
<dbReference type="Proteomes" id="UP001413721">
    <property type="component" value="Unassembled WGS sequence"/>
</dbReference>
<evidence type="ECO:0000256" key="3">
    <source>
        <dbReference type="ARBA" id="ARBA00022452"/>
    </source>
</evidence>
<keyword evidence="13" id="KW-0675">Receptor</keyword>
<dbReference type="Gene3D" id="2.40.170.20">
    <property type="entry name" value="TonB-dependent receptor, beta-barrel domain"/>
    <property type="match status" value="1"/>
</dbReference>
<name>A0ABU9YD80_9PROT</name>
<keyword evidence="2 8" id="KW-0813">Transport</keyword>
<organism evidence="13 14">
    <name type="scientific">Tistrella arctica</name>
    <dbReference type="NCBI Taxonomy" id="3133430"/>
    <lineage>
        <taxon>Bacteria</taxon>
        <taxon>Pseudomonadati</taxon>
        <taxon>Pseudomonadota</taxon>
        <taxon>Alphaproteobacteria</taxon>
        <taxon>Geminicoccales</taxon>
        <taxon>Geminicoccaceae</taxon>
        <taxon>Tistrella</taxon>
    </lineage>
</organism>
<dbReference type="InterPro" id="IPR039426">
    <property type="entry name" value="TonB-dep_rcpt-like"/>
</dbReference>
<dbReference type="PANTHER" id="PTHR30069">
    <property type="entry name" value="TONB-DEPENDENT OUTER MEMBRANE RECEPTOR"/>
    <property type="match status" value="1"/>
</dbReference>
<gene>
    <name evidence="13" type="ORF">WG926_00440</name>
</gene>
<feature type="chain" id="PRO_5045531467" evidence="10">
    <location>
        <begin position="37"/>
        <end position="722"/>
    </location>
</feature>
<keyword evidence="7 8" id="KW-0998">Cell outer membrane</keyword>
<evidence type="ECO:0000256" key="9">
    <source>
        <dbReference type="RuleBase" id="RU003357"/>
    </source>
</evidence>
<comment type="subcellular location">
    <subcellularLocation>
        <location evidence="1 8">Cell outer membrane</location>
        <topology evidence="1 8">Multi-pass membrane protein</topology>
    </subcellularLocation>
</comment>
<accession>A0ABU9YD80</accession>
<comment type="caution">
    <text evidence="13">The sequence shown here is derived from an EMBL/GenBank/DDBJ whole genome shotgun (WGS) entry which is preliminary data.</text>
</comment>
<evidence type="ECO:0000259" key="11">
    <source>
        <dbReference type="Pfam" id="PF00593"/>
    </source>
</evidence>
<keyword evidence="14" id="KW-1185">Reference proteome</keyword>
<dbReference type="SUPFAM" id="SSF56935">
    <property type="entry name" value="Porins"/>
    <property type="match status" value="1"/>
</dbReference>
<keyword evidence="6 8" id="KW-0472">Membrane</keyword>
<evidence type="ECO:0000256" key="10">
    <source>
        <dbReference type="SAM" id="SignalP"/>
    </source>
</evidence>
<keyword evidence="4 8" id="KW-0812">Transmembrane</keyword>
<evidence type="ECO:0000256" key="2">
    <source>
        <dbReference type="ARBA" id="ARBA00022448"/>
    </source>
</evidence>
<dbReference type="PANTHER" id="PTHR30069:SF40">
    <property type="entry name" value="TONB-DEPENDENT RECEPTOR NMB0964-RELATED"/>
    <property type="match status" value="1"/>
</dbReference>
<protein>
    <submittedName>
        <fullName evidence="13">TonB-dependent receptor</fullName>
    </submittedName>
</protein>
<feature type="signal peptide" evidence="10">
    <location>
        <begin position="1"/>
        <end position="36"/>
    </location>
</feature>
<dbReference type="Gene3D" id="2.170.130.10">
    <property type="entry name" value="TonB-dependent receptor, plug domain"/>
    <property type="match status" value="1"/>
</dbReference>
<reference evidence="13 14" key="1">
    <citation type="submission" date="2024-03" db="EMBL/GenBank/DDBJ databases">
        <title>High-quality draft genome sequencing of Tistrella sp. BH-R2-4.</title>
        <authorList>
            <person name="Dong C."/>
        </authorList>
    </citation>
    <scope>NUCLEOTIDE SEQUENCE [LARGE SCALE GENOMIC DNA]</scope>
    <source>
        <strain evidence="13 14">BH-R2-4</strain>
    </source>
</reference>
<sequence>MRTRFSGRRRPSALSALCTLLAAPAPLLLSPAPALADDIAATELDRMVITAQGRPEPRARASGTVQVIDTETIRRSSARSVTDLLAENAVGFFSDWSPGQTSFNIRGGATDGQGRDWRSQVTVLMNGRRAGTANLSKLSPDDLDRIEIIRGPASVIYGAQAIGGVVNLITRSGATEEAGSEITARAGSFGLARGHAATAGASGAFDHYVGLSGGVQDDYDTPEGTLDNTGWRRGGGLGAFGFQNERLGRLDLTLRTDGVYDAGFRGSQWDTNNTDDRRNASIDLGWDREFGAGIGVAAQAYVVRDVDSFHWGSERQRSGSAGFSSDDNRRQLDVMGLKLAPRLAVDDDTDLIFGIDAETAKLRSDRVRQSMTGGTTAQVPPYDINEDTDSLGVYGEAVHRAFDDALTLRGGARWSYGRVSTRATPNQPLLVERTESWDDVTWSIGAAWAAWPTVTLRAGVATGFRAPTGTELASDFTAVGGGRTFGNPDLDPERSLQFELGAAHADGPLFVDAALFQNTITDRITTVTTGTDQRTYANAGGDAIIRGLELQARYDLARLMGWQGWTLAVQGSGVWNFEMRDDGADPALTGPDRTRLQRMHETQAALGVSFGARGVWSMTTTAVVRGPLYYDTEESLVAGAEPDSRYVHRKGSSWLMNLRGDWYVTDALTVFGGIDNLWDVNDHPLFIATDSVPYRGDPVSSNGGLGNSQAGRSAYVGATWRF</sequence>
<evidence type="ECO:0000256" key="4">
    <source>
        <dbReference type="ARBA" id="ARBA00022692"/>
    </source>
</evidence>
<evidence type="ECO:0000313" key="13">
    <source>
        <dbReference type="EMBL" id="MEN2986752.1"/>
    </source>
</evidence>
<dbReference type="EMBL" id="JBBKTW010000001">
    <property type="protein sequence ID" value="MEN2986752.1"/>
    <property type="molecule type" value="Genomic_DNA"/>
</dbReference>
<dbReference type="PROSITE" id="PS52016">
    <property type="entry name" value="TONB_DEPENDENT_REC_3"/>
    <property type="match status" value="1"/>
</dbReference>
<dbReference type="InterPro" id="IPR012910">
    <property type="entry name" value="Plug_dom"/>
</dbReference>
<comment type="similarity">
    <text evidence="8 9">Belongs to the TonB-dependent receptor family.</text>
</comment>
<feature type="domain" description="TonB-dependent receptor plug" evidence="12">
    <location>
        <begin position="60"/>
        <end position="165"/>
    </location>
</feature>
<dbReference type="RefSeq" id="WP_345936558.1">
    <property type="nucleotide sequence ID" value="NZ_JBBKTW010000001.1"/>
</dbReference>
<evidence type="ECO:0000256" key="7">
    <source>
        <dbReference type="ARBA" id="ARBA00023237"/>
    </source>
</evidence>
<evidence type="ECO:0000259" key="12">
    <source>
        <dbReference type="Pfam" id="PF07715"/>
    </source>
</evidence>
<dbReference type="InterPro" id="IPR037066">
    <property type="entry name" value="Plug_dom_sf"/>
</dbReference>
<dbReference type="Pfam" id="PF00593">
    <property type="entry name" value="TonB_dep_Rec_b-barrel"/>
    <property type="match status" value="1"/>
</dbReference>